<evidence type="ECO:0000256" key="2">
    <source>
        <dbReference type="SAM" id="Phobius"/>
    </source>
</evidence>
<protein>
    <submittedName>
        <fullName evidence="3">DUF4352 domain-containing protein</fullName>
    </submittedName>
</protein>
<reference evidence="4" key="1">
    <citation type="journal article" date="2019" name="Int. J. Syst. Evol. Microbiol.">
        <title>The Global Catalogue of Microorganisms (GCM) 10K type strain sequencing project: providing services to taxonomists for standard genome sequencing and annotation.</title>
        <authorList>
            <consortium name="The Broad Institute Genomics Platform"/>
            <consortium name="The Broad Institute Genome Sequencing Center for Infectious Disease"/>
            <person name="Wu L."/>
            <person name="Ma J."/>
        </authorList>
    </citation>
    <scope>NUCLEOTIDE SEQUENCE [LARGE SCALE GENOMIC DNA]</scope>
    <source>
        <strain evidence="4">CCUG 49560</strain>
    </source>
</reference>
<keyword evidence="2" id="KW-1133">Transmembrane helix</keyword>
<keyword evidence="1" id="KW-0732">Signal</keyword>
<keyword evidence="4" id="KW-1185">Reference proteome</keyword>
<accession>A0ABV9EEG3</accession>
<dbReference type="InterPro" id="IPR029050">
    <property type="entry name" value="Immunoprotect_excell_Ig-like"/>
</dbReference>
<dbReference type="EMBL" id="JBHSFN010000010">
    <property type="protein sequence ID" value="MFC4587832.1"/>
    <property type="molecule type" value="Genomic_DNA"/>
</dbReference>
<organism evidence="3 4">
    <name type="scientific">Sphaerisporangium corydalis</name>
    <dbReference type="NCBI Taxonomy" id="1441875"/>
    <lineage>
        <taxon>Bacteria</taxon>
        <taxon>Bacillati</taxon>
        <taxon>Actinomycetota</taxon>
        <taxon>Actinomycetes</taxon>
        <taxon>Streptosporangiales</taxon>
        <taxon>Streptosporangiaceae</taxon>
        <taxon>Sphaerisporangium</taxon>
    </lineage>
</organism>
<keyword evidence="2" id="KW-0812">Transmembrane</keyword>
<keyword evidence="2" id="KW-0472">Membrane</keyword>
<feature type="transmembrane region" description="Helical" evidence="2">
    <location>
        <begin position="12"/>
        <end position="34"/>
    </location>
</feature>
<evidence type="ECO:0000313" key="3">
    <source>
        <dbReference type="EMBL" id="MFC4587832.1"/>
    </source>
</evidence>
<name>A0ABV9EEG3_9ACTN</name>
<proteinExistence type="predicted"/>
<dbReference type="Proteomes" id="UP001595891">
    <property type="component" value="Unassembled WGS sequence"/>
</dbReference>
<dbReference type="Gene3D" id="2.60.40.1240">
    <property type="match status" value="1"/>
</dbReference>
<comment type="caution">
    <text evidence="3">The sequence shown here is derived from an EMBL/GenBank/DDBJ whole genome shotgun (WGS) entry which is preliminary data.</text>
</comment>
<evidence type="ECO:0000313" key="4">
    <source>
        <dbReference type="Proteomes" id="UP001595891"/>
    </source>
</evidence>
<dbReference type="RefSeq" id="WP_262840611.1">
    <property type="nucleotide sequence ID" value="NZ_JANZYP010000002.1"/>
</dbReference>
<evidence type="ECO:0000256" key="1">
    <source>
        <dbReference type="ARBA" id="ARBA00022729"/>
    </source>
</evidence>
<gene>
    <name evidence="3" type="ORF">ACFO8L_17195</name>
</gene>
<sequence length="202" mass="21881">MTTPDPSSGRGAVGPWAVVTGVAFVVATVLALAWPAGGLKEAAAEIPHRRLGETTTGHRLAIAPYRVTYATKDPAPVFGDAKAGRFLAVELEVRNVSDQTAKVGDLAFRLYLTVSPGGSTIDRIRDKTAGFVIRDGRYDRDQIQPGLSERVMIVYTVPAPLPDPTDLTVTFRDDQYVAGFSSELSEWYEGPDLAIYDLKVDR</sequence>